<feature type="transmembrane region" description="Helical" evidence="1">
    <location>
        <begin position="36"/>
        <end position="59"/>
    </location>
</feature>
<organism evidence="2 3">
    <name type="scientific">Komarekiella delphini-convector SJRDD-AB1</name>
    <dbReference type="NCBI Taxonomy" id="2593771"/>
    <lineage>
        <taxon>Bacteria</taxon>
        <taxon>Bacillati</taxon>
        <taxon>Cyanobacteriota</taxon>
        <taxon>Cyanophyceae</taxon>
        <taxon>Nostocales</taxon>
        <taxon>Nostocaceae</taxon>
        <taxon>Komarekiella</taxon>
        <taxon>Komarekiella delphini-convector</taxon>
    </lineage>
</organism>
<evidence type="ECO:0000313" key="3">
    <source>
        <dbReference type="Proteomes" id="UP001165986"/>
    </source>
</evidence>
<protein>
    <submittedName>
        <fullName evidence="2">Uncharacterized protein</fullName>
    </submittedName>
</protein>
<sequence>MLIHDVYFCYAVARMIILHQGSNLEVTKQFKIKNGIVFQAIASSILAAVFALLCMSYPLSIIEIYNNDE</sequence>
<reference evidence="2" key="1">
    <citation type="submission" date="2019-07" db="EMBL/GenBank/DDBJ databases">
        <title>Toxilogical consequences of a new and cryptic species of cyanobacteria (Komarekiella delphini-convector) recovered from the epidermis of a bottlenose dolphin and 1500 ft. in the air.</title>
        <authorList>
            <person name="Brown A.O."/>
            <person name="Dvorak P."/>
            <person name="Villanueva C.D."/>
            <person name="Foss A.J."/>
            <person name="Garvey A.D."/>
            <person name="Gibson Q.A."/>
            <person name="Johansen J.R."/>
            <person name="Casamatta D.A."/>
        </authorList>
    </citation>
    <scope>NUCLEOTIDE SEQUENCE</scope>
    <source>
        <strain evidence="2">SJRDD-AB1</strain>
    </source>
</reference>
<dbReference type="EMBL" id="VJXY01000001">
    <property type="protein sequence ID" value="MBD6614439.1"/>
    <property type="molecule type" value="Genomic_DNA"/>
</dbReference>
<name>A0AA40SSX0_9NOST</name>
<evidence type="ECO:0000256" key="1">
    <source>
        <dbReference type="SAM" id="Phobius"/>
    </source>
</evidence>
<dbReference type="Proteomes" id="UP001165986">
    <property type="component" value="Unassembled WGS sequence"/>
</dbReference>
<accession>A0AA40SSX0</accession>
<keyword evidence="1" id="KW-0472">Membrane</keyword>
<evidence type="ECO:0000313" key="2">
    <source>
        <dbReference type="EMBL" id="MBD6614439.1"/>
    </source>
</evidence>
<gene>
    <name evidence="2" type="ORF">FNW02_00750</name>
</gene>
<proteinExistence type="predicted"/>
<keyword evidence="1" id="KW-1133">Transmembrane helix</keyword>
<comment type="caution">
    <text evidence="2">The sequence shown here is derived from an EMBL/GenBank/DDBJ whole genome shotgun (WGS) entry which is preliminary data.</text>
</comment>
<keyword evidence="1" id="KW-0812">Transmembrane</keyword>
<keyword evidence="3" id="KW-1185">Reference proteome</keyword>
<dbReference type="RefSeq" id="WP_191755689.1">
    <property type="nucleotide sequence ID" value="NZ_VJXY01000001.1"/>
</dbReference>
<dbReference type="AlphaFoldDB" id="A0AA40SSX0"/>